<protein>
    <submittedName>
        <fullName evidence="2">Uncharacterized protein</fullName>
    </submittedName>
</protein>
<dbReference type="EMBL" id="JAIWYP010000012">
    <property type="protein sequence ID" value="KAH3723473.1"/>
    <property type="molecule type" value="Genomic_DNA"/>
</dbReference>
<evidence type="ECO:0000313" key="3">
    <source>
        <dbReference type="Proteomes" id="UP000828390"/>
    </source>
</evidence>
<dbReference type="AlphaFoldDB" id="A0A9D4CF98"/>
<name>A0A9D4CF98_DREPO</name>
<comment type="caution">
    <text evidence="2">The sequence shown here is derived from an EMBL/GenBank/DDBJ whole genome shotgun (WGS) entry which is preliminary data.</text>
</comment>
<dbReference type="Proteomes" id="UP000828390">
    <property type="component" value="Unassembled WGS sequence"/>
</dbReference>
<evidence type="ECO:0000313" key="2">
    <source>
        <dbReference type="EMBL" id="KAH3723473.1"/>
    </source>
</evidence>
<accession>A0A9D4CF98</accession>
<organism evidence="2 3">
    <name type="scientific">Dreissena polymorpha</name>
    <name type="common">Zebra mussel</name>
    <name type="synonym">Mytilus polymorpha</name>
    <dbReference type="NCBI Taxonomy" id="45954"/>
    <lineage>
        <taxon>Eukaryota</taxon>
        <taxon>Metazoa</taxon>
        <taxon>Spiralia</taxon>
        <taxon>Lophotrochozoa</taxon>
        <taxon>Mollusca</taxon>
        <taxon>Bivalvia</taxon>
        <taxon>Autobranchia</taxon>
        <taxon>Heteroconchia</taxon>
        <taxon>Euheterodonta</taxon>
        <taxon>Imparidentia</taxon>
        <taxon>Neoheterodontei</taxon>
        <taxon>Myida</taxon>
        <taxon>Dreissenoidea</taxon>
        <taxon>Dreissenidae</taxon>
        <taxon>Dreissena</taxon>
    </lineage>
</organism>
<sequence>MPLFPGGEDSAENPLVYGRTYGRTDRRSGDYMLPPKLLGGSIQMCIFGIGNGSDYRTREIGRKRPGISEKFHQNWTSSLGEEDV</sequence>
<keyword evidence="3" id="KW-1185">Reference proteome</keyword>
<reference evidence="2" key="2">
    <citation type="submission" date="2020-11" db="EMBL/GenBank/DDBJ databases">
        <authorList>
            <person name="McCartney M.A."/>
            <person name="Auch B."/>
            <person name="Kono T."/>
            <person name="Mallez S."/>
            <person name="Becker A."/>
            <person name="Gohl D.M."/>
            <person name="Silverstein K.A.T."/>
            <person name="Koren S."/>
            <person name="Bechman K.B."/>
            <person name="Herman A."/>
            <person name="Abrahante J.E."/>
            <person name="Garbe J."/>
        </authorList>
    </citation>
    <scope>NUCLEOTIDE SEQUENCE</scope>
    <source>
        <strain evidence="2">Duluth1</strain>
        <tissue evidence="2">Whole animal</tissue>
    </source>
</reference>
<feature type="region of interest" description="Disordered" evidence="1">
    <location>
        <begin position="1"/>
        <end position="21"/>
    </location>
</feature>
<gene>
    <name evidence="2" type="ORF">DPMN_049261</name>
</gene>
<evidence type="ECO:0000256" key="1">
    <source>
        <dbReference type="SAM" id="MobiDB-lite"/>
    </source>
</evidence>
<reference evidence="2" key="1">
    <citation type="journal article" date="2019" name="bioRxiv">
        <title>The Genome of the Zebra Mussel, Dreissena polymorpha: A Resource for Invasive Species Research.</title>
        <authorList>
            <person name="McCartney M.A."/>
            <person name="Auch B."/>
            <person name="Kono T."/>
            <person name="Mallez S."/>
            <person name="Zhang Y."/>
            <person name="Obille A."/>
            <person name="Becker A."/>
            <person name="Abrahante J.E."/>
            <person name="Garbe J."/>
            <person name="Badalamenti J.P."/>
            <person name="Herman A."/>
            <person name="Mangelson H."/>
            <person name="Liachko I."/>
            <person name="Sullivan S."/>
            <person name="Sone E.D."/>
            <person name="Koren S."/>
            <person name="Silverstein K.A.T."/>
            <person name="Beckman K.B."/>
            <person name="Gohl D.M."/>
        </authorList>
    </citation>
    <scope>NUCLEOTIDE SEQUENCE</scope>
    <source>
        <strain evidence="2">Duluth1</strain>
        <tissue evidence="2">Whole animal</tissue>
    </source>
</reference>
<proteinExistence type="predicted"/>